<dbReference type="AlphaFoldDB" id="A0A633LFD9"/>
<feature type="signal peptide" evidence="1">
    <location>
        <begin position="1"/>
        <end position="31"/>
    </location>
</feature>
<reference evidence="2" key="1">
    <citation type="submission" date="2019-10" db="EMBL/GenBank/DDBJ databases">
        <authorList>
            <consortium name="PulseNet: The National Subtyping Network for Foodborne Disease Surveillance"/>
            <person name="Tarr C.L."/>
            <person name="Trees E."/>
            <person name="Katz L.S."/>
            <person name="Carleton-Romer H.A."/>
            <person name="Stroika S."/>
            <person name="Kucerova Z."/>
            <person name="Roache K.F."/>
            <person name="Sabol A.L."/>
            <person name="Besser J."/>
            <person name="Gerner-Smidt P."/>
        </authorList>
    </citation>
    <scope>NUCLEOTIDE SEQUENCE</scope>
    <source>
        <strain evidence="2">PNUSAS107973</strain>
    </source>
</reference>
<name>A0A633LFD9_SALER</name>
<feature type="chain" id="PRO_5026157541" description="Type 1 fimbrial protein" evidence="1">
    <location>
        <begin position="32"/>
        <end position="217"/>
    </location>
</feature>
<protein>
    <recommendedName>
        <fullName evidence="3">Type 1 fimbrial protein</fullName>
    </recommendedName>
</protein>
<dbReference type="EMBL" id="AAMHAO010000012">
    <property type="protein sequence ID" value="EDH2826625.1"/>
    <property type="molecule type" value="Genomic_DNA"/>
</dbReference>
<evidence type="ECO:0000313" key="2">
    <source>
        <dbReference type="EMBL" id="EDH2826625.1"/>
    </source>
</evidence>
<evidence type="ECO:0008006" key="3">
    <source>
        <dbReference type="Google" id="ProtNLM"/>
    </source>
</evidence>
<accession>A0A633LFD9</accession>
<organism evidence="2">
    <name type="scientific">Salmonella enterica</name>
    <name type="common">Salmonella choleraesuis</name>
    <dbReference type="NCBI Taxonomy" id="28901"/>
    <lineage>
        <taxon>Bacteria</taxon>
        <taxon>Pseudomonadati</taxon>
        <taxon>Pseudomonadota</taxon>
        <taxon>Gammaproteobacteria</taxon>
        <taxon>Enterobacterales</taxon>
        <taxon>Enterobacteriaceae</taxon>
        <taxon>Salmonella</taxon>
    </lineage>
</organism>
<keyword evidence="1" id="KW-0732">Signal</keyword>
<comment type="caution">
    <text evidence="2">The sequence shown here is derived from an EMBL/GenBank/DDBJ whole genome shotgun (WGS) entry which is preliminary data.</text>
</comment>
<sequence length="217" mass="23282">MMKLNMIQMKKVFLPVLLLLSGLAGSTGVRAEVPAGGSSIPGSNVAVGLSGEVVRSTCSVTVTDPNFSFGVFHVNSSDESQKQELSRDIAFTITGCKGQYIYMSVKASTPTVQVGTEKGGWALLTPPADGKPCSDSGSKEAPFRYGVIPILPDINSNRFDLQYGGKKTLQPNSDPYTFLLRTTVVFSGKGFLNTCGPDGNTIYGTYKGHYTYDLTYY</sequence>
<gene>
    <name evidence="2" type="ORF">GC738_23250</name>
</gene>
<proteinExistence type="predicted"/>
<evidence type="ECO:0000256" key="1">
    <source>
        <dbReference type="SAM" id="SignalP"/>
    </source>
</evidence>